<name>A0A0R3UDB1_MESCO</name>
<keyword evidence="3" id="KW-1185">Reference proteome</keyword>
<dbReference type="Gene3D" id="3.40.50.300">
    <property type="entry name" value="P-loop containing nucleotide triphosphate hydrolases"/>
    <property type="match status" value="2"/>
</dbReference>
<dbReference type="Pfam" id="PF00271">
    <property type="entry name" value="Helicase_C"/>
    <property type="match status" value="1"/>
</dbReference>
<organism evidence="2 3">
    <name type="scientific">Mesocestoides corti</name>
    <name type="common">Flatworm</name>
    <dbReference type="NCBI Taxonomy" id="53468"/>
    <lineage>
        <taxon>Eukaryota</taxon>
        <taxon>Metazoa</taxon>
        <taxon>Spiralia</taxon>
        <taxon>Lophotrochozoa</taxon>
        <taxon>Platyhelminthes</taxon>
        <taxon>Cestoda</taxon>
        <taxon>Eucestoda</taxon>
        <taxon>Cyclophyllidea</taxon>
        <taxon>Mesocestoididae</taxon>
        <taxon>Mesocestoides</taxon>
    </lineage>
</organism>
<evidence type="ECO:0000313" key="3">
    <source>
        <dbReference type="Proteomes" id="UP000267029"/>
    </source>
</evidence>
<dbReference type="STRING" id="53468.A0A0R3UDB1"/>
<dbReference type="EMBL" id="UXSR01002673">
    <property type="protein sequence ID" value="VDD78907.1"/>
    <property type="molecule type" value="Genomic_DNA"/>
</dbReference>
<dbReference type="OrthoDB" id="6263093at2759"/>
<sequence>MGFEPQLRKIIQSRAYGIPNDGSRQTALFSATFPPDVALLARDFLRGSRCISLNIVHNDKDESDLIVPQWGQAVKRGHQSNEDIFRQLKATVPREIVQEIQWVEDDGEARGYHLLERLVIVLNRAITDMPIEKNEDASTEHFTADSNDRILVFCNTKREADRVDRYLVGQGFKSVCIHGDRSQQQRSRVVQLFRTGQVNVLVATSVNQLLPFWALSGNLASRGRELISGRLSRSTHFVFKAHSFLLGEKCSFNFY</sequence>
<accession>A0A0R3UDB1</accession>
<protein>
    <recommendedName>
        <fullName evidence="1">Helicase C-terminal domain-containing protein</fullName>
    </recommendedName>
</protein>
<evidence type="ECO:0000259" key="1">
    <source>
        <dbReference type="PROSITE" id="PS51194"/>
    </source>
</evidence>
<dbReference type="SUPFAM" id="SSF52540">
    <property type="entry name" value="P-loop containing nucleoside triphosphate hydrolases"/>
    <property type="match status" value="1"/>
</dbReference>
<dbReference type="PROSITE" id="PS51194">
    <property type="entry name" value="HELICASE_CTER"/>
    <property type="match status" value="1"/>
</dbReference>
<feature type="domain" description="Helicase C-terminal" evidence="1">
    <location>
        <begin position="125"/>
        <end position="206"/>
    </location>
</feature>
<dbReference type="Proteomes" id="UP000267029">
    <property type="component" value="Unassembled WGS sequence"/>
</dbReference>
<dbReference type="AlphaFoldDB" id="A0A0R3UDB1"/>
<gene>
    <name evidence="2" type="ORF">MCOS_LOCUS4910</name>
</gene>
<dbReference type="InterPro" id="IPR027417">
    <property type="entry name" value="P-loop_NTPase"/>
</dbReference>
<evidence type="ECO:0000313" key="2">
    <source>
        <dbReference type="EMBL" id="VDD78907.1"/>
    </source>
</evidence>
<dbReference type="PANTHER" id="PTHR47958">
    <property type="entry name" value="ATP-DEPENDENT RNA HELICASE DBP3"/>
    <property type="match status" value="1"/>
</dbReference>
<dbReference type="InterPro" id="IPR001650">
    <property type="entry name" value="Helicase_C-like"/>
</dbReference>
<reference evidence="2 3" key="1">
    <citation type="submission" date="2018-10" db="EMBL/GenBank/DDBJ databases">
        <authorList>
            <consortium name="Pathogen Informatics"/>
        </authorList>
    </citation>
    <scope>NUCLEOTIDE SEQUENCE [LARGE SCALE GENOMIC DNA]</scope>
</reference>
<proteinExistence type="predicted"/>